<proteinExistence type="predicted"/>
<accession>A0A5C3KNZ8</accession>
<gene>
    <name evidence="2" type="ORF">FA15DRAFT_681962</name>
</gene>
<protein>
    <recommendedName>
        <fullName evidence="1">BTB domain-containing protein</fullName>
    </recommendedName>
</protein>
<dbReference type="Proteomes" id="UP000307440">
    <property type="component" value="Unassembled WGS sequence"/>
</dbReference>
<evidence type="ECO:0000313" key="3">
    <source>
        <dbReference type="Proteomes" id="UP000307440"/>
    </source>
</evidence>
<dbReference type="STRING" id="230819.A0A5C3KNZ8"/>
<sequence>MPSLLTSSSIPQLALCPFDNPEADLILRSSDSHPTDYRVFKLLLSLSSPFFSVLFTLPQPKASKYSSSKVIQDEIPVVQMAEDREVLDILLGFCYPLSAHSLPSFSSLAILQRVADASLKFEMDGILRHVRQELVSPRFLETQPIRVYALAYHYGWVEEMKLAARDTLRHSMPGPYVPELKGVSPAAYHRLQQYHRLCGEVAESRVLIQQVAIAPDDDWIWSTCRSCPGISTPCMMGSTNRAGKGSRPVNSVVYVRKWWSDWLHETAAQFRARPRGDCARNIPIMAKAVARAGGCPTCGKVAKGELESFAGALSAQVEKDLYSIELDLGIDE</sequence>
<dbReference type="EMBL" id="ML210258">
    <property type="protein sequence ID" value="TFK21775.1"/>
    <property type="molecule type" value="Genomic_DNA"/>
</dbReference>
<dbReference type="InterPro" id="IPR011333">
    <property type="entry name" value="SKP1/BTB/POZ_sf"/>
</dbReference>
<evidence type="ECO:0000259" key="1">
    <source>
        <dbReference type="PROSITE" id="PS50097"/>
    </source>
</evidence>
<organism evidence="2 3">
    <name type="scientific">Coprinopsis marcescibilis</name>
    <name type="common">Agaric fungus</name>
    <name type="synonym">Psathyrella marcescibilis</name>
    <dbReference type="NCBI Taxonomy" id="230819"/>
    <lineage>
        <taxon>Eukaryota</taxon>
        <taxon>Fungi</taxon>
        <taxon>Dikarya</taxon>
        <taxon>Basidiomycota</taxon>
        <taxon>Agaricomycotina</taxon>
        <taxon>Agaricomycetes</taxon>
        <taxon>Agaricomycetidae</taxon>
        <taxon>Agaricales</taxon>
        <taxon>Agaricineae</taxon>
        <taxon>Psathyrellaceae</taxon>
        <taxon>Coprinopsis</taxon>
    </lineage>
</organism>
<dbReference type="PROSITE" id="PS50097">
    <property type="entry name" value="BTB"/>
    <property type="match status" value="1"/>
</dbReference>
<dbReference type="OrthoDB" id="3357985at2759"/>
<dbReference type="AlphaFoldDB" id="A0A5C3KNZ8"/>
<dbReference type="InterPro" id="IPR000210">
    <property type="entry name" value="BTB/POZ_dom"/>
</dbReference>
<dbReference type="Gene3D" id="3.30.710.10">
    <property type="entry name" value="Potassium Channel Kv1.1, Chain A"/>
    <property type="match status" value="1"/>
</dbReference>
<evidence type="ECO:0000313" key="2">
    <source>
        <dbReference type="EMBL" id="TFK21775.1"/>
    </source>
</evidence>
<reference evidence="2 3" key="1">
    <citation type="journal article" date="2019" name="Nat. Ecol. Evol.">
        <title>Megaphylogeny resolves global patterns of mushroom evolution.</title>
        <authorList>
            <person name="Varga T."/>
            <person name="Krizsan K."/>
            <person name="Foldi C."/>
            <person name="Dima B."/>
            <person name="Sanchez-Garcia M."/>
            <person name="Sanchez-Ramirez S."/>
            <person name="Szollosi G.J."/>
            <person name="Szarkandi J.G."/>
            <person name="Papp V."/>
            <person name="Albert L."/>
            <person name="Andreopoulos W."/>
            <person name="Angelini C."/>
            <person name="Antonin V."/>
            <person name="Barry K.W."/>
            <person name="Bougher N.L."/>
            <person name="Buchanan P."/>
            <person name="Buyck B."/>
            <person name="Bense V."/>
            <person name="Catcheside P."/>
            <person name="Chovatia M."/>
            <person name="Cooper J."/>
            <person name="Damon W."/>
            <person name="Desjardin D."/>
            <person name="Finy P."/>
            <person name="Geml J."/>
            <person name="Haridas S."/>
            <person name="Hughes K."/>
            <person name="Justo A."/>
            <person name="Karasinski D."/>
            <person name="Kautmanova I."/>
            <person name="Kiss B."/>
            <person name="Kocsube S."/>
            <person name="Kotiranta H."/>
            <person name="LaButti K.M."/>
            <person name="Lechner B.E."/>
            <person name="Liimatainen K."/>
            <person name="Lipzen A."/>
            <person name="Lukacs Z."/>
            <person name="Mihaltcheva S."/>
            <person name="Morgado L.N."/>
            <person name="Niskanen T."/>
            <person name="Noordeloos M.E."/>
            <person name="Ohm R.A."/>
            <person name="Ortiz-Santana B."/>
            <person name="Ovrebo C."/>
            <person name="Racz N."/>
            <person name="Riley R."/>
            <person name="Savchenko A."/>
            <person name="Shiryaev A."/>
            <person name="Soop K."/>
            <person name="Spirin V."/>
            <person name="Szebenyi C."/>
            <person name="Tomsovsky M."/>
            <person name="Tulloss R.E."/>
            <person name="Uehling J."/>
            <person name="Grigoriev I.V."/>
            <person name="Vagvolgyi C."/>
            <person name="Papp T."/>
            <person name="Martin F.M."/>
            <person name="Miettinen O."/>
            <person name="Hibbett D.S."/>
            <person name="Nagy L.G."/>
        </authorList>
    </citation>
    <scope>NUCLEOTIDE SEQUENCE [LARGE SCALE GENOMIC DNA]</scope>
    <source>
        <strain evidence="2 3">CBS 121175</strain>
    </source>
</reference>
<feature type="domain" description="BTB" evidence="1">
    <location>
        <begin position="23"/>
        <end position="95"/>
    </location>
</feature>
<keyword evidence="3" id="KW-1185">Reference proteome</keyword>
<name>A0A5C3KNZ8_COPMA</name>